<feature type="region of interest" description="Disordered" evidence="1">
    <location>
        <begin position="1"/>
        <end position="114"/>
    </location>
</feature>
<protein>
    <submittedName>
        <fullName evidence="2">Uncharacterized protein</fullName>
    </submittedName>
</protein>
<comment type="caution">
    <text evidence="2">The sequence shown here is derived from an EMBL/GenBank/DDBJ whole genome shotgun (WGS) entry which is preliminary data.</text>
</comment>
<dbReference type="EMBL" id="RHFK02000016">
    <property type="protein sequence ID" value="TWW63726.1"/>
    <property type="molecule type" value="Genomic_DNA"/>
</dbReference>
<accession>A0A5C6N901</accession>
<dbReference type="Proteomes" id="UP000324091">
    <property type="component" value="Chromosome 3"/>
</dbReference>
<feature type="region of interest" description="Disordered" evidence="1">
    <location>
        <begin position="644"/>
        <end position="668"/>
    </location>
</feature>
<feature type="compositionally biased region" description="Polar residues" evidence="1">
    <location>
        <begin position="545"/>
        <end position="556"/>
    </location>
</feature>
<proteinExistence type="predicted"/>
<feature type="compositionally biased region" description="Polar residues" evidence="1">
    <location>
        <begin position="24"/>
        <end position="44"/>
    </location>
</feature>
<feature type="region of interest" description="Disordered" evidence="1">
    <location>
        <begin position="199"/>
        <end position="308"/>
    </location>
</feature>
<feature type="compositionally biased region" description="Low complexity" evidence="1">
    <location>
        <begin position="291"/>
        <end position="305"/>
    </location>
</feature>
<evidence type="ECO:0000313" key="3">
    <source>
        <dbReference type="Proteomes" id="UP000324091"/>
    </source>
</evidence>
<feature type="compositionally biased region" description="Low complexity" evidence="1">
    <location>
        <begin position="245"/>
        <end position="256"/>
    </location>
</feature>
<dbReference type="AlphaFoldDB" id="A0A5C6N901"/>
<feature type="region of interest" description="Disordered" evidence="1">
    <location>
        <begin position="864"/>
        <end position="893"/>
    </location>
</feature>
<sequence>MFSSFRSSSQRVYEEVTDRGGFEQVSSSGTLNPASPSSITSQLVSPGYKEAPVLGRQDPPSESPECMGAEGGEEWDSGYLQPTPKQDSAQYLSPLSARSSKAGASQSRPLSFTDFGDSLVECDQAEQDFRKLSMELLECSEAFEKISQQPSCEQRVEPSHTPASVNDNTESTQANQKLTKHMDDVSRRLYKVLYGDNVDLMDSDNEDAPMRPKEVIKAETNEEEAKGAAATTVENIESSTKDQRSSSSSEMSHDSSCQPVLALSGEPSAPVEKSFVESLQMKQSEADKMVSGSAKSESQSADSSAMMVRDSIGDLVDGSSSDFASSNLTSVVPDVSLQKILLSQNADIPVVSPPETFDASVEYGFEERTPFASMNEHKAFSPDSPLRNCQSCPELTVVISGNRSSPKSGGSDIEYGGMYGEATNHEDSPSSPPSIASVDGRESALPVAELVDSGIQGNDPMVADRFEPVPTPVSSQIEELDVQTANNCLSSEFPMHPSPITINTNMIESVVPDSNQNFVTTRGAAKSWSSDGAAAEFSHDDGNSKKAQSPTRSSSAEECLIDSQGPSQSSESAAADQEDLDVHPETRPSSPDSISESGPLPPESPVPQFESHLPEFAAWIAREALSSPISDCSEVEYACVSPSQLSDETRAPSPDSVASWDDHSGDALRPEVRRGLNDLGHAGLKSAESSTDQMLTVAESLDDERRAVVIGNMLICQLFDPHYEEQKIISRFRVISGIVLRFTCGTIQAGLGITCVSSGKQVVLAFITINRSSSPEYEGSDVEYAPVMSPIFGFEDRAESCQSGASDSHVRCLSPDSPLPQYAVSAPVVIERQYASPSPELQYSDDDVETDLCMPWLFEDRASSADSAGSNDEMKPLSPDSPSLNLHKYGLSP</sequence>
<gene>
    <name evidence="2" type="ORF">D4764_03G0007340</name>
</gene>
<feature type="compositionally biased region" description="Polar residues" evidence="1">
    <location>
        <begin position="83"/>
        <end position="110"/>
    </location>
</feature>
<feature type="compositionally biased region" description="Polar residues" evidence="1">
    <location>
        <begin position="161"/>
        <end position="177"/>
    </location>
</feature>
<evidence type="ECO:0000313" key="2">
    <source>
        <dbReference type="EMBL" id="TWW63726.1"/>
    </source>
</evidence>
<feature type="compositionally biased region" description="Basic and acidic residues" evidence="1">
    <location>
        <begin position="12"/>
        <end position="21"/>
    </location>
</feature>
<feature type="region of interest" description="Disordered" evidence="1">
    <location>
        <begin position="148"/>
        <end position="181"/>
    </location>
</feature>
<feature type="compositionally biased region" description="Basic and acidic residues" evidence="1">
    <location>
        <begin position="208"/>
        <end position="226"/>
    </location>
</feature>
<organism evidence="2 3">
    <name type="scientific">Takifugu flavidus</name>
    <name type="common">sansaifugu</name>
    <dbReference type="NCBI Taxonomy" id="433684"/>
    <lineage>
        <taxon>Eukaryota</taxon>
        <taxon>Metazoa</taxon>
        <taxon>Chordata</taxon>
        <taxon>Craniata</taxon>
        <taxon>Vertebrata</taxon>
        <taxon>Euteleostomi</taxon>
        <taxon>Actinopterygii</taxon>
        <taxon>Neopterygii</taxon>
        <taxon>Teleostei</taxon>
        <taxon>Neoteleostei</taxon>
        <taxon>Acanthomorphata</taxon>
        <taxon>Eupercaria</taxon>
        <taxon>Tetraodontiformes</taxon>
        <taxon>Tetradontoidea</taxon>
        <taxon>Tetraodontidae</taxon>
        <taxon>Takifugu</taxon>
    </lineage>
</organism>
<feature type="compositionally biased region" description="Polar residues" evidence="1">
    <location>
        <begin position="1"/>
        <end position="11"/>
    </location>
</feature>
<reference evidence="2 3" key="1">
    <citation type="submission" date="2019-04" db="EMBL/GenBank/DDBJ databases">
        <title>Chromosome genome assembly for Takifugu flavidus.</title>
        <authorList>
            <person name="Xiao S."/>
        </authorList>
    </citation>
    <scope>NUCLEOTIDE SEQUENCE [LARGE SCALE GENOMIC DNA]</scope>
    <source>
        <strain evidence="2">HTHZ2018</strain>
        <tissue evidence="2">Muscle</tissue>
    </source>
</reference>
<evidence type="ECO:0000256" key="1">
    <source>
        <dbReference type="SAM" id="MobiDB-lite"/>
    </source>
</evidence>
<keyword evidence="3" id="KW-1185">Reference proteome</keyword>
<feature type="region of interest" description="Disordered" evidence="1">
    <location>
        <begin position="400"/>
        <end position="441"/>
    </location>
</feature>
<name>A0A5C6N901_9TELE</name>
<feature type="compositionally biased region" description="Polar residues" evidence="1">
    <location>
        <begin position="587"/>
        <end position="596"/>
    </location>
</feature>
<feature type="region of interest" description="Disordered" evidence="1">
    <location>
        <begin position="522"/>
        <end position="609"/>
    </location>
</feature>